<proteinExistence type="predicted"/>
<dbReference type="EMBL" id="JX904243">
    <property type="protein sequence ID" value="AGA18311.1"/>
    <property type="molecule type" value="Genomic_DNA"/>
</dbReference>
<accession>S4TE36</accession>
<sequence length="311" mass="34064">MAKIQRAELTLLYDLSGLDAGDEGYIDLAESLSMLNRKLFEQGRLYHISSIETVLSTPNAQGVNQGDFCNIGVARAPNTWVTANAWYKALKTWQAMRAEVLDKNPSLQSKWDDFKVYLNNDHFDAGQTNNLTPAFSKEGEWNMATMTLPDWSVGDTAKEFEVGLCDDDVGSVPAGNLTYGGIIYNYQESRARVSGGQPDVPANASLSWGIRLLDMGGQESELTDQIIGENDYPPYDLDEYPGTSANEPLTLMGMVTANAYNLEQSRPGGYVPCGVLKVNLSDDSQPLMGPGLVIRMTPGTYKGVHAPTMRQ</sequence>
<organism evidence="1">
    <name type="scientific">uncultured marine virus</name>
    <dbReference type="NCBI Taxonomy" id="186617"/>
    <lineage>
        <taxon>Viruses</taxon>
        <taxon>environmental samples</taxon>
    </lineage>
</organism>
<evidence type="ECO:0000313" key="1">
    <source>
        <dbReference type="EMBL" id="AGA18311.1"/>
    </source>
</evidence>
<reference evidence="1" key="1">
    <citation type="journal article" date="2013" name="ISME J.">
        <title>Previously unknown and highly divergent ssDNA viruses populate the oceans.</title>
        <authorList>
            <person name="Labonte J.M."/>
            <person name="Suttle C.A."/>
        </authorList>
    </citation>
    <scope>NUCLEOTIDE SEQUENCE</scope>
</reference>
<protein>
    <submittedName>
        <fullName evidence="1">Uncharacterized protein</fullName>
    </submittedName>
</protein>
<name>S4TE36_9VIRU</name>